<dbReference type="Proteomes" id="UP000001745">
    <property type="component" value="Unassembled WGS sequence"/>
</dbReference>
<keyword evidence="4" id="KW-1185">Reference proteome</keyword>
<dbReference type="EMBL" id="EQ962655">
    <property type="protein sequence ID" value="EED17382.1"/>
    <property type="molecule type" value="Genomic_DNA"/>
</dbReference>
<dbReference type="Pfam" id="PF12708">
    <property type="entry name" value="Pect-lyase_RHGA_epim"/>
    <property type="match status" value="2"/>
</dbReference>
<dbReference type="OrthoDB" id="1046782at2759"/>
<keyword evidence="1" id="KW-0732">Signal</keyword>
<feature type="domain" description="Rhamnogalacturonase A/B/Epimerase-like pectate lyase" evidence="2">
    <location>
        <begin position="433"/>
        <end position="499"/>
    </location>
</feature>
<dbReference type="OMA" id="TFVNTSW"/>
<dbReference type="GeneID" id="8098871"/>
<dbReference type="CDD" id="cd23668">
    <property type="entry name" value="GH55_beta13glucanase-like"/>
    <property type="match status" value="1"/>
</dbReference>
<keyword evidence="3" id="KW-0378">Hydrolase</keyword>
<dbReference type="InterPro" id="IPR024535">
    <property type="entry name" value="RHGA/B-epi-like_pectate_lyase"/>
</dbReference>
<dbReference type="GO" id="GO:0004650">
    <property type="term" value="F:polygalacturonase activity"/>
    <property type="evidence" value="ECO:0007669"/>
    <property type="project" value="InterPro"/>
</dbReference>
<evidence type="ECO:0000313" key="4">
    <source>
        <dbReference type="Proteomes" id="UP000001745"/>
    </source>
</evidence>
<dbReference type="PANTHER" id="PTHR33928">
    <property type="entry name" value="POLYGALACTURONASE QRT3"/>
    <property type="match status" value="1"/>
</dbReference>
<dbReference type="EC" id="3.2.1.58" evidence="3"/>
<dbReference type="VEuPathDB" id="FungiDB:TSTA_112160"/>
<organism evidence="3 4">
    <name type="scientific">Talaromyces stipitatus (strain ATCC 10500 / CBS 375.48 / QM 6759 / NRRL 1006)</name>
    <name type="common">Penicillium stipitatum</name>
    <dbReference type="NCBI Taxonomy" id="441959"/>
    <lineage>
        <taxon>Eukaryota</taxon>
        <taxon>Fungi</taxon>
        <taxon>Dikarya</taxon>
        <taxon>Ascomycota</taxon>
        <taxon>Pezizomycotina</taxon>
        <taxon>Eurotiomycetes</taxon>
        <taxon>Eurotiomycetidae</taxon>
        <taxon>Eurotiales</taxon>
        <taxon>Trichocomaceae</taxon>
        <taxon>Talaromyces</taxon>
        <taxon>Talaromyces sect. Talaromyces</taxon>
    </lineage>
</organism>
<evidence type="ECO:0000256" key="1">
    <source>
        <dbReference type="SAM" id="SignalP"/>
    </source>
</evidence>
<reference evidence="3" key="1">
    <citation type="submission" date="2007-10" db="EMBL/GenBank/DDBJ databases">
        <authorList>
            <person name="Zhao H."/>
            <person name="Waite J.H."/>
        </authorList>
    </citation>
    <scope>NUCLEOTIDE SEQUENCE</scope>
    <source>
        <strain evidence="3">ATCC 10500</strain>
    </source>
</reference>
<dbReference type="PANTHER" id="PTHR33928:SF2">
    <property type="entry name" value="PECTATE LYASE SUPERFAMILY PROTEIN DOMAIN-CONTAINING PROTEIN-RELATED"/>
    <property type="match status" value="1"/>
</dbReference>
<dbReference type="GO" id="GO:0004338">
    <property type="term" value="F:glucan exo-1,3-beta-glucosidase activity"/>
    <property type="evidence" value="ECO:0007669"/>
    <property type="project" value="UniProtKB-EC"/>
</dbReference>
<feature type="domain" description="Rhamnogalacturonase A/B/Epimerase-like pectate lyase" evidence="2">
    <location>
        <begin position="81"/>
        <end position="304"/>
    </location>
</feature>
<evidence type="ECO:0000313" key="3">
    <source>
        <dbReference type="EMBL" id="EED17382.1"/>
    </source>
</evidence>
<dbReference type="Gene3D" id="2.160.20.10">
    <property type="entry name" value="Single-stranded right-handed beta-helix, Pectin lyase-like"/>
    <property type="match status" value="2"/>
</dbReference>
<gene>
    <name evidence="3" type="ORF">TSTA_112160</name>
</gene>
<dbReference type="AlphaFoldDB" id="B8M987"/>
<dbReference type="InterPro" id="IPR012334">
    <property type="entry name" value="Pectin_lyas_fold"/>
</dbReference>
<accession>B8M987</accession>
<reference evidence="4" key="2">
    <citation type="journal article" date="2015" name="Genome Announc.">
        <title>Genome sequence of the AIDS-associated pathogen Penicillium marneffei (ATCC18224) and its near taxonomic relative Talaromyces stipitatus (ATCC10500).</title>
        <authorList>
            <person name="Nierman W.C."/>
            <person name="Fedorova-Abrams N.D."/>
            <person name="Andrianopoulos A."/>
        </authorList>
    </citation>
    <scope>NUCLEOTIDE SEQUENCE [LARGE SCALE GENOMIC DNA]</scope>
    <source>
        <strain evidence="4">ATCC 10500 / CBS 375.48 / QM 6759 / NRRL 1006</strain>
    </source>
</reference>
<dbReference type="SUPFAM" id="SSF51126">
    <property type="entry name" value="Pectin lyase-like"/>
    <property type="match status" value="2"/>
</dbReference>
<sequence length="798" mass="83738">MHWSSILSSALLVAGASAFPQYTHKRSPPSPSASSSVAVSTPSPSIAPIKAAGAATDPAYWLADIDHQGKAPFAGSGYTVFRNVRDYGAAGDGTTDDTAAIQMAISDGDRTAPSSNSTTTKTPAIVYFPAGTYVISSPIIDYYFTQLVGNPNSPAILKATANFAGIGLIDGDQYQPNGKEGWISTNVFLRQIRNLVIDMTNIPGSTAATGIHWPTSQATSLQNVVVNLNADDGSQHTGIFIEDGSAGFIGDVVVNGGLQGLNIGNQQFTMRNVTINNAVTGITQLWNWGWTYVGLNINNCKYGITFSTSGGTQLVGGVNIIDSTISNVETFVNTSWTSNGDPAGAGNLILENVVLDSVTTAVAGPGGTTYLEGGSKTIASYGQGHEYSPTGPSTLSGTYAAASRPTALLASGTSNYYTKAKPQYESYTTDQVVSIRSAGAAGDGTTDDTAAINKALSSAASSGSLVFFDYGIYLVTDTIYFPPGSKVVGESYPIIAGSGDKFSDASHPYPVVQVGKSGDKGTVEWSDMRVGTIGGTAGAILIEWNLAGELGSGAWDVHSQIGGWAGSNLQLSQCPTTADVSSDCQAAFLNVHITSDASNVYFENNWFWTADHDIEDPANTQTSIYTGRGVLVEGSNIEMWGTGSEHHGLYQFQFNGASNVVGGYFQTETPYYQPKPDATSGPYKSITSSPWSDPEFSTCLEGNCDALGLHITNSKDITMYGLGLYSFFNSYSTSCSNVGNGENCQSETFRVDGSVSGLNVYGYQTVGTTNMITINGTSAALYSDNLSVYPDSIALFSY</sequence>
<proteinExistence type="predicted"/>
<dbReference type="InterPro" id="IPR011050">
    <property type="entry name" value="Pectin_lyase_fold/virulence"/>
</dbReference>
<dbReference type="EMBL" id="EQ962655">
    <property type="protein sequence ID" value="EED17383.1"/>
    <property type="molecule type" value="Genomic_DNA"/>
</dbReference>
<dbReference type="STRING" id="441959.B8M987"/>
<evidence type="ECO:0000259" key="2">
    <source>
        <dbReference type="Pfam" id="PF12708"/>
    </source>
</evidence>
<keyword evidence="3" id="KW-0326">Glycosidase</keyword>
<dbReference type="eggNOG" id="ENOG502QV54">
    <property type="taxonomic scope" value="Eukaryota"/>
</dbReference>
<dbReference type="RefSeq" id="XP_002481375.1">
    <property type="nucleotide sequence ID" value="XM_002481330.1"/>
</dbReference>
<dbReference type="HOGENOM" id="CLU_002540_2_2_1"/>
<dbReference type="InParanoid" id="B8M987"/>
<feature type="signal peptide" evidence="1">
    <location>
        <begin position="1"/>
        <end position="18"/>
    </location>
</feature>
<dbReference type="RefSeq" id="XP_002481374.1">
    <property type="nucleotide sequence ID" value="XM_002481329.1"/>
</dbReference>
<name>B8M987_TALSN</name>
<protein>
    <submittedName>
        <fullName evidence="3">Glucan 1,3-beta-glucosidase, putative</fullName>
        <ecNumber evidence="3">3.2.1.58</ecNumber>
    </submittedName>
</protein>
<feature type="chain" id="PRO_5007645274" evidence="1">
    <location>
        <begin position="19"/>
        <end position="798"/>
    </location>
</feature>
<dbReference type="InterPro" id="IPR039279">
    <property type="entry name" value="QRT3-like"/>
</dbReference>